<dbReference type="SUPFAM" id="SSF53474">
    <property type="entry name" value="alpha/beta-Hydrolases"/>
    <property type="match status" value="1"/>
</dbReference>
<organism evidence="5 6">
    <name type="scientific">Fusarium coffeatum</name>
    <dbReference type="NCBI Taxonomy" id="231269"/>
    <lineage>
        <taxon>Eukaryota</taxon>
        <taxon>Fungi</taxon>
        <taxon>Dikarya</taxon>
        <taxon>Ascomycota</taxon>
        <taxon>Pezizomycotina</taxon>
        <taxon>Sordariomycetes</taxon>
        <taxon>Hypocreomycetidae</taxon>
        <taxon>Hypocreales</taxon>
        <taxon>Nectriaceae</taxon>
        <taxon>Fusarium</taxon>
        <taxon>Fusarium incarnatum-equiseti species complex</taxon>
    </lineage>
</organism>
<feature type="compositionally biased region" description="Low complexity" evidence="2">
    <location>
        <begin position="1546"/>
        <end position="1558"/>
    </location>
</feature>
<proteinExistence type="predicted"/>
<evidence type="ECO:0000259" key="4">
    <source>
        <dbReference type="Pfam" id="PF24883"/>
    </source>
</evidence>
<dbReference type="Pfam" id="PF06985">
    <property type="entry name" value="HET"/>
    <property type="match status" value="1"/>
</dbReference>
<protein>
    <recommendedName>
        <fullName evidence="7">Heterokaryon incompatibility domain-containing protein</fullName>
    </recommendedName>
</protein>
<dbReference type="SUPFAM" id="SSF52540">
    <property type="entry name" value="P-loop containing nucleoside triphosphate hydrolases"/>
    <property type="match status" value="1"/>
</dbReference>
<dbReference type="Proteomes" id="UP000253153">
    <property type="component" value="Unassembled WGS sequence"/>
</dbReference>
<gene>
    <name evidence="5" type="ORF">FIESC28_05571</name>
</gene>
<dbReference type="PANTHER" id="PTHR10039:SF5">
    <property type="entry name" value="NACHT DOMAIN-CONTAINING PROTEIN"/>
    <property type="match status" value="1"/>
</dbReference>
<name>A0A366RSZ8_9HYPO</name>
<feature type="region of interest" description="Disordered" evidence="2">
    <location>
        <begin position="1281"/>
        <end position="1302"/>
    </location>
</feature>
<dbReference type="InterPro" id="IPR027417">
    <property type="entry name" value="P-loop_NTPase"/>
</dbReference>
<dbReference type="InterPro" id="IPR056884">
    <property type="entry name" value="NPHP3-like_N"/>
</dbReference>
<keyword evidence="1" id="KW-0677">Repeat</keyword>
<evidence type="ECO:0008006" key="7">
    <source>
        <dbReference type="Google" id="ProtNLM"/>
    </source>
</evidence>
<sequence length="1608" mass="181429">MLPTRVIDVGDLKEQEHWSKPRLFMSNNASGQYIALSHRWGKEVATKLKSDNLGRYQKELSVNDMPPTFRDAIEVTRQLGFRYLWIDSLCIIQDDQSDWAHESLKMGTIFEEAVCTIAAVDSVDGKGVDHGLLLSRDNDPLSVKLTIPYNKVPLSKLSQRVFKTHTAVYVWKMRWLRELPTMKACDRNTITIRPRIVSSWKRVPRSNWYKRGWILQERLLSRRLIYYTQNKLSWSCFTESGEEEGGDPEEAARIPLLRLWRGSGDSIFPIWRHIVSGYQSCQLTFSKDRLAAVGGISAQLEARFSCKIYAGILFHSPGEAAENLLWYASNAPLRTFNEFHAPSWTWVAFHGEISFFMPVPLVTSDLLITKLDFKIRDQCESEDLSKDCKGTCVSGSVSFEGPAGKLTRQGKLKNLKVTEELIDSMSVREILAKFLGHSLVRNIPIPRFDELGNQVQIPYDSPVPGHTEILVDKCGCIVGFLIPDLEEELEQAASEQQITCVGVKRYQGQHGQQNDTIEIIGLQPRPETLYDDADNASVFWPVDLLSKDLPDSRILMFGYDSKITKYSAGAVSENSVFSHAKDLLFALGLERILHRPLICVAHSLGGIIVKEMLSRSSSSSRSEHQNILESVKGVIFLGTPHRGSVDIATKGEIARSLLSAIGVATTPVILDSLGLRNTDLERAQEEFSRLWQTSNFRVKTFQEGLIFPKFGKKLVPDYSSLIGNHRENSETLQADHVDMCRYSGRHDPNYRKVVGEIRSTYLMMARTKMTEPVGQWRTKIYSAIPSVAVTQHSENDFHDQANKVWLQSLWFPAIDRRYETLGSPAEQTGHWLFDDAIFQDWLNGENQERHQGLIWIKGKPGSGKSMLMGEAFRRASRRQTKGSDPSQTAAFFFNGKGDDLEHSVVGLFRSLIYQLCSKVPIFLKSFQEVWDAKTKTGCFMRSGAISWQEAELKTAFQKMMLQQSDSKVLIFVDALDECDSSHVRDLAYFWRKVTKSAFASGIDLKVCLSSRHSPSVTVSDCPEIVMEQHNSHDISTYLKQRIEVGIGIENAEWQILEEKITERSDGMFLWVVLVVDDLLRSWDEGRSIEYLTKRVENTPQALDTLFSDMLSNSTHETKKAAVKLFQWATLSTKPLRLHEWHHIMGFIRYPTPTSLAEWRSSDYFTATDEQLVKQINNLSLGLVEVTRAIEVPPGASGSQVSSVGVDAGSLTHEYGGSRIVQVIHESVRDFFLKGTGFFVLDPSVLTHLIGRGHLSIMATCLDYIKITELDALVEARQRVTTQKKNQDEAQSPMLSTQSNSERPVSVCSLGKERQPLQGILTPPLHHKSRPERARTSDSVITGLSNSYPTMNVHRWLSESCNLTVESDVLSNITRAQNLDGSDTFQTQVLEDHPALLSYATFAMFEHARLAHIDEADLTPILDRLADKTTWTRWKYLREDVPVEVDLLTFLEDWGLGSWISTLHDRFNRGHEGRRSPVRGDVSTSEMNTRRHTRSSSHETPWNETKRSTLPGPISATQVVSQEHSFSVGQSSWRDESPQSLGRIPRSGGSVASFGSASSHDGYDLNRSRVQPSAPANSKIMAEITLAGFYMCACCPENQERFSTLEELT</sequence>
<reference evidence="5 6" key="1">
    <citation type="submission" date="2018-06" db="EMBL/GenBank/DDBJ databases">
        <title>Fusarium incarnatum-equiseti species complex species 28.</title>
        <authorList>
            <person name="Gardiner D.M."/>
        </authorList>
    </citation>
    <scope>NUCLEOTIDE SEQUENCE [LARGE SCALE GENOMIC DNA]</scope>
    <source>
        <strain evidence="5 6">FIESC_28</strain>
    </source>
</reference>
<dbReference type="Gene3D" id="3.40.50.1820">
    <property type="entry name" value="alpha/beta hydrolase"/>
    <property type="match status" value="1"/>
</dbReference>
<accession>A0A366RSZ8</accession>
<evidence type="ECO:0000256" key="1">
    <source>
        <dbReference type="ARBA" id="ARBA00022737"/>
    </source>
</evidence>
<dbReference type="PANTHER" id="PTHR10039">
    <property type="entry name" value="AMELOGENIN"/>
    <property type="match status" value="1"/>
</dbReference>
<feature type="domain" description="Heterokaryon incompatibility" evidence="3">
    <location>
        <begin position="33"/>
        <end position="217"/>
    </location>
</feature>
<dbReference type="Pfam" id="PF24883">
    <property type="entry name" value="NPHP3_N"/>
    <property type="match status" value="1"/>
</dbReference>
<dbReference type="EMBL" id="QKXC01000113">
    <property type="protein sequence ID" value="RBR19576.1"/>
    <property type="molecule type" value="Genomic_DNA"/>
</dbReference>
<keyword evidence="6" id="KW-1185">Reference proteome</keyword>
<dbReference type="RefSeq" id="XP_031016268.1">
    <property type="nucleotide sequence ID" value="XM_031159716.1"/>
</dbReference>
<feature type="domain" description="Nephrocystin 3-like N-terminal" evidence="4">
    <location>
        <begin position="827"/>
        <end position="1011"/>
    </location>
</feature>
<dbReference type="InterPro" id="IPR029058">
    <property type="entry name" value="AB_hydrolase_fold"/>
</dbReference>
<dbReference type="GeneID" id="41995012"/>
<feature type="region of interest" description="Disordered" evidence="2">
    <location>
        <begin position="1469"/>
        <end position="1563"/>
    </location>
</feature>
<comment type="caution">
    <text evidence="5">The sequence shown here is derived from an EMBL/GenBank/DDBJ whole genome shotgun (WGS) entry which is preliminary data.</text>
</comment>
<dbReference type="Gene3D" id="3.40.50.300">
    <property type="entry name" value="P-loop containing nucleotide triphosphate hydrolases"/>
    <property type="match status" value="1"/>
</dbReference>
<dbReference type="InterPro" id="IPR010730">
    <property type="entry name" value="HET"/>
</dbReference>
<evidence type="ECO:0000256" key="2">
    <source>
        <dbReference type="SAM" id="MobiDB-lite"/>
    </source>
</evidence>
<feature type="compositionally biased region" description="Polar residues" evidence="2">
    <location>
        <begin position="1514"/>
        <end position="1531"/>
    </location>
</feature>
<evidence type="ECO:0000259" key="3">
    <source>
        <dbReference type="Pfam" id="PF06985"/>
    </source>
</evidence>
<evidence type="ECO:0000313" key="5">
    <source>
        <dbReference type="EMBL" id="RBR19576.1"/>
    </source>
</evidence>
<dbReference type="OrthoDB" id="7464126at2759"/>
<evidence type="ECO:0000313" key="6">
    <source>
        <dbReference type="Proteomes" id="UP000253153"/>
    </source>
</evidence>